<gene>
    <name evidence="2" type="ORF">CRM22_007015</name>
</gene>
<organism evidence="2 3">
    <name type="scientific">Opisthorchis felineus</name>
    <dbReference type="NCBI Taxonomy" id="147828"/>
    <lineage>
        <taxon>Eukaryota</taxon>
        <taxon>Metazoa</taxon>
        <taxon>Spiralia</taxon>
        <taxon>Lophotrochozoa</taxon>
        <taxon>Platyhelminthes</taxon>
        <taxon>Trematoda</taxon>
        <taxon>Digenea</taxon>
        <taxon>Opisthorchiida</taxon>
        <taxon>Opisthorchiata</taxon>
        <taxon>Opisthorchiidae</taxon>
        <taxon>Opisthorchis</taxon>
    </lineage>
</organism>
<evidence type="ECO:0000256" key="1">
    <source>
        <dbReference type="SAM" id="SignalP"/>
    </source>
</evidence>
<accession>A0A4S2LII8</accession>
<protein>
    <submittedName>
        <fullName evidence="2">Uncharacterized protein</fullName>
    </submittedName>
</protein>
<feature type="signal peptide" evidence="1">
    <location>
        <begin position="1"/>
        <end position="18"/>
    </location>
</feature>
<feature type="non-terminal residue" evidence="2">
    <location>
        <position position="1"/>
    </location>
</feature>
<evidence type="ECO:0000313" key="3">
    <source>
        <dbReference type="Proteomes" id="UP000308267"/>
    </source>
</evidence>
<proteinExistence type="predicted"/>
<sequence length="78" mass="8693">ASTMSISCSFWGFRWLYAGVVVCDGDSSTFHVQIEPPYMVMCVRYFTGESKCGVVGYLHSENVIIVFNALTRKEGKSV</sequence>
<name>A0A4S2LII8_OPIFE</name>
<comment type="caution">
    <text evidence="2">The sequence shown here is derived from an EMBL/GenBank/DDBJ whole genome shotgun (WGS) entry which is preliminary data.</text>
</comment>
<feature type="chain" id="PRO_5020659088" evidence="1">
    <location>
        <begin position="19"/>
        <end position="78"/>
    </location>
</feature>
<reference evidence="2 3" key="1">
    <citation type="journal article" date="2019" name="BMC Genomics">
        <title>New insights from Opisthorchis felineus genome: update on genomics of the epidemiologically important liver flukes.</title>
        <authorList>
            <person name="Ershov N.I."/>
            <person name="Mordvinov V.A."/>
            <person name="Prokhortchouk E.B."/>
            <person name="Pakharukova M.Y."/>
            <person name="Gunbin K.V."/>
            <person name="Ustyantsev K."/>
            <person name="Genaev M.A."/>
            <person name="Blinov A.G."/>
            <person name="Mazur A."/>
            <person name="Boulygina E."/>
            <person name="Tsygankova S."/>
            <person name="Khrameeva E."/>
            <person name="Chekanov N."/>
            <person name="Fan G."/>
            <person name="Xiao A."/>
            <person name="Zhang H."/>
            <person name="Xu X."/>
            <person name="Yang H."/>
            <person name="Solovyev V."/>
            <person name="Lee S.M."/>
            <person name="Liu X."/>
            <person name="Afonnikov D.A."/>
            <person name="Skryabin K.G."/>
        </authorList>
    </citation>
    <scope>NUCLEOTIDE SEQUENCE [LARGE SCALE GENOMIC DNA]</scope>
    <source>
        <strain evidence="2">AK-0245</strain>
        <tissue evidence="2">Whole organism</tissue>
    </source>
</reference>
<dbReference type="EMBL" id="SJOL01007241">
    <property type="protein sequence ID" value="TGZ63261.1"/>
    <property type="molecule type" value="Genomic_DNA"/>
</dbReference>
<evidence type="ECO:0000313" key="2">
    <source>
        <dbReference type="EMBL" id="TGZ63261.1"/>
    </source>
</evidence>
<keyword evidence="1" id="KW-0732">Signal</keyword>
<dbReference type="AlphaFoldDB" id="A0A4S2LII8"/>
<keyword evidence="3" id="KW-1185">Reference proteome</keyword>
<dbReference type="Proteomes" id="UP000308267">
    <property type="component" value="Unassembled WGS sequence"/>
</dbReference>
<feature type="non-terminal residue" evidence="2">
    <location>
        <position position="78"/>
    </location>
</feature>